<protein>
    <recommendedName>
        <fullName evidence="12">Methyl-accepting chemotaxis protein</fullName>
    </recommendedName>
</protein>
<dbReference type="PANTHER" id="PTHR32089:SF112">
    <property type="entry name" value="LYSOZYME-LIKE PROTEIN-RELATED"/>
    <property type="match status" value="1"/>
</dbReference>
<keyword evidence="7" id="KW-0812">Transmembrane</keyword>
<evidence type="ECO:0000259" key="9">
    <source>
        <dbReference type="PROSITE" id="PS50885"/>
    </source>
</evidence>
<evidence type="ECO:0000256" key="2">
    <source>
        <dbReference type="ARBA" id="ARBA00022475"/>
    </source>
</evidence>
<dbReference type="InterPro" id="IPR003660">
    <property type="entry name" value="HAMP_dom"/>
</dbReference>
<dbReference type="CDD" id="cd06225">
    <property type="entry name" value="HAMP"/>
    <property type="match status" value="1"/>
</dbReference>
<dbReference type="SMART" id="SM00283">
    <property type="entry name" value="MA"/>
    <property type="match status" value="1"/>
</dbReference>
<evidence type="ECO:0000256" key="6">
    <source>
        <dbReference type="PROSITE-ProRule" id="PRU00284"/>
    </source>
</evidence>
<dbReference type="Pfam" id="PF00015">
    <property type="entry name" value="MCPsignal"/>
    <property type="match status" value="1"/>
</dbReference>
<dbReference type="Proteomes" id="UP000253834">
    <property type="component" value="Chromosome"/>
</dbReference>
<proteinExistence type="inferred from homology"/>
<keyword evidence="7" id="KW-1133">Transmembrane helix</keyword>
<dbReference type="Gene3D" id="1.10.287.950">
    <property type="entry name" value="Methyl-accepting chemotaxis protein"/>
    <property type="match status" value="1"/>
</dbReference>
<gene>
    <name evidence="10" type="ORF">CIB87_03255</name>
</gene>
<keyword evidence="4 6" id="KW-0807">Transducer</keyword>
<dbReference type="PROSITE" id="PS50885">
    <property type="entry name" value="HAMP"/>
    <property type="match status" value="1"/>
</dbReference>
<evidence type="ECO:0000256" key="3">
    <source>
        <dbReference type="ARBA" id="ARBA00023136"/>
    </source>
</evidence>
<dbReference type="AlphaFoldDB" id="A0AA86LW18"/>
<evidence type="ECO:0000256" key="5">
    <source>
        <dbReference type="ARBA" id="ARBA00029447"/>
    </source>
</evidence>
<organism evidence="10 11">
    <name type="scientific">Priestia megaterium</name>
    <name type="common">Bacillus megaterium</name>
    <dbReference type="NCBI Taxonomy" id="1404"/>
    <lineage>
        <taxon>Bacteria</taxon>
        <taxon>Bacillati</taxon>
        <taxon>Bacillota</taxon>
        <taxon>Bacilli</taxon>
        <taxon>Bacillales</taxon>
        <taxon>Bacillaceae</taxon>
        <taxon>Priestia</taxon>
    </lineage>
</organism>
<evidence type="ECO:0000313" key="11">
    <source>
        <dbReference type="Proteomes" id="UP000253834"/>
    </source>
</evidence>
<comment type="similarity">
    <text evidence="5">Belongs to the methyl-accepting chemotaxis (MCP) protein family.</text>
</comment>
<evidence type="ECO:0008006" key="12">
    <source>
        <dbReference type="Google" id="ProtNLM"/>
    </source>
</evidence>
<evidence type="ECO:0000256" key="4">
    <source>
        <dbReference type="ARBA" id="ARBA00023224"/>
    </source>
</evidence>
<reference evidence="10 11" key="1">
    <citation type="submission" date="2017-07" db="EMBL/GenBank/DDBJ databases">
        <title>Isolation and development of strain Bacillus megaterium SR7 for enhanced growth and metabolite production under supercritical carbon dioxide.</title>
        <authorList>
            <person name="Freedman A.J.E."/>
            <person name="Peet K.C."/>
            <person name="Boock J.T."/>
            <person name="Penn K."/>
            <person name="Prather K.L.J."/>
            <person name="Thompson J.R."/>
        </authorList>
    </citation>
    <scope>NUCLEOTIDE SEQUENCE [LARGE SCALE GENOMIC DNA]</scope>
    <source>
        <strain evidence="10 11">SR7</strain>
    </source>
</reference>
<evidence type="ECO:0000313" key="10">
    <source>
        <dbReference type="EMBL" id="AXI28078.1"/>
    </source>
</evidence>
<feature type="domain" description="HAMP" evidence="9">
    <location>
        <begin position="75"/>
        <end position="128"/>
    </location>
</feature>
<dbReference type="EMBL" id="CP022674">
    <property type="protein sequence ID" value="AXI28078.1"/>
    <property type="molecule type" value="Genomic_DNA"/>
</dbReference>
<accession>A0AA86LW18</accession>
<dbReference type="GO" id="GO:0007165">
    <property type="term" value="P:signal transduction"/>
    <property type="evidence" value="ECO:0007669"/>
    <property type="project" value="UniProtKB-KW"/>
</dbReference>
<dbReference type="PANTHER" id="PTHR32089">
    <property type="entry name" value="METHYL-ACCEPTING CHEMOTAXIS PROTEIN MCPB"/>
    <property type="match status" value="1"/>
</dbReference>
<dbReference type="CDD" id="cd11386">
    <property type="entry name" value="MCP_signal"/>
    <property type="match status" value="1"/>
</dbReference>
<dbReference type="Gene3D" id="6.10.340.10">
    <property type="match status" value="1"/>
</dbReference>
<keyword evidence="2" id="KW-1003">Cell membrane</keyword>
<evidence type="ECO:0000259" key="8">
    <source>
        <dbReference type="PROSITE" id="PS50111"/>
    </source>
</evidence>
<sequence>MSLDCIGDEKMKKVFQSLRMKMLCMIAAMVAITSTVIEVTNYYLIVKQEQAASITLVITFLFVSFTTTVFYFIIRRYIIAVENLSKTMKGISNGDLSVDVVPLKGKNEISTLISSCNEMMTHMRMLRQKISKTKNTVSHSSEQLLASMEETKTAVTEVTMSIQEIAAGSDKQLLNVVETEQAMVDMAKLLQKMTDHSSKVQQSMNRASEHASTGNVSVKEVTNQMNKIYESVKISTSEVKGLEDRSTEIGRIIDTITRIAEQTNLLALNAAIEAARAGEHGKGFAVVAGEVRKLAEESKTSAIQISHLLKEIEAQAKQAYQNMEVNTEEVTLGIATVEDVTEQFSTIMEDVFAAQEQMNKMTRATGEIDGYSFKVMESVMGLSEVAKQAAAYAEEVAAASQEELASIEELVVLAANLKATVSES</sequence>
<feature type="transmembrane region" description="Helical" evidence="7">
    <location>
        <begin position="51"/>
        <end position="74"/>
    </location>
</feature>
<evidence type="ECO:0000256" key="1">
    <source>
        <dbReference type="ARBA" id="ARBA00004236"/>
    </source>
</evidence>
<feature type="transmembrane region" description="Helical" evidence="7">
    <location>
        <begin position="20"/>
        <end position="45"/>
    </location>
</feature>
<comment type="subcellular location">
    <subcellularLocation>
        <location evidence="1">Cell membrane</location>
    </subcellularLocation>
</comment>
<dbReference type="SUPFAM" id="SSF58104">
    <property type="entry name" value="Methyl-accepting chemotaxis protein (MCP) signaling domain"/>
    <property type="match status" value="1"/>
</dbReference>
<dbReference type="GO" id="GO:0005886">
    <property type="term" value="C:plasma membrane"/>
    <property type="evidence" value="ECO:0007669"/>
    <property type="project" value="UniProtKB-SubCell"/>
</dbReference>
<keyword evidence="3 7" id="KW-0472">Membrane</keyword>
<name>A0AA86LW18_PRIMG</name>
<dbReference type="PROSITE" id="PS50111">
    <property type="entry name" value="CHEMOTAXIS_TRANSDUC_2"/>
    <property type="match status" value="1"/>
</dbReference>
<feature type="domain" description="Methyl-accepting transducer" evidence="8">
    <location>
        <begin position="147"/>
        <end position="404"/>
    </location>
</feature>
<dbReference type="InterPro" id="IPR004089">
    <property type="entry name" value="MCPsignal_dom"/>
</dbReference>
<dbReference type="Pfam" id="PF00672">
    <property type="entry name" value="HAMP"/>
    <property type="match status" value="1"/>
</dbReference>
<evidence type="ECO:0000256" key="7">
    <source>
        <dbReference type="SAM" id="Phobius"/>
    </source>
</evidence>